<dbReference type="Gene3D" id="1.25.40.20">
    <property type="entry name" value="Ankyrin repeat-containing domain"/>
    <property type="match status" value="2"/>
</dbReference>
<keyword evidence="6" id="KW-1185">Reference proteome</keyword>
<keyword evidence="1" id="KW-0677">Repeat</keyword>
<dbReference type="OrthoDB" id="194358at2759"/>
<evidence type="ECO:0000256" key="4">
    <source>
        <dbReference type="SAM" id="MobiDB-lite"/>
    </source>
</evidence>
<dbReference type="PROSITE" id="PS50088">
    <property type="entry name" value="ANK_REPEAT"/>
    <property type="match status" value="2"/>
</dbReference>
<name>A0A8H4VZ10_9HELO</name>
<dbReference type="Proteomes" id="UP000566819">
    <property type="component" value="Unassembled WGS sequence"/>
</dbReference>
<dbReference type="SUPFAM" id="SSF48403">
    <property type="entry name" value="Ankyrin repeat"/>
    <property type="match status" value="1"/>
</dbReference>
<dbReference type="AlphaFoldDB" id="A0A8H4VZ10"/>
<evidence type="ECO:0008006" key="7">
    <source>
        <dbReference type="Google" id="ProtNLM"/>
    </source>
</evidence>
<feature type="region of interest" description="Disordered" evidence="4">
    <location>
        <begin position="592"/>
        <end position="616"/>
    </location>
</feature>
<accession>A0A8H4VZ10</accession>
<dbReference type="PANTHER" id="PTHR24180">
    <property type="entry name" value="CYCLIN-DEPENDENT KINASE INHIBITOR 2C-RELATED"/>
    <property type="match status" value="1"/>
</dbReference>
<proteinExistence type="predicted"/>
<keyword evidence="2 3" id="KW-0040">ANK repeat</keyword>
<evidence type="ECO:0000256" key="1">
    <source>
        <dbReference type="ARBA" id="ARBA00022737"/>
    </source>
</evidence>
<feature type="region of interest" description="Disordered" evidence="4">
    <location>
        <begin position="444"/>
        <end position="499"/>
    </location>
</feature>
<evidence type="ECO:0000313" key="5">
    <source>
        <dbReference type="EMBL" id="KAF4628003.1"/>
    </source>
</evidence>
<dbReference type="PROSITE" id="PS50297">
    <property type="entry name" value="ANK_REP_REGION"/>
    <property type="match status" value="2"/>
</dbReference>
<gene>
    <name evidence="5" type="ORF">G7Y89_g10147</name>
</gene>
<organism evidence="5 6">
    <name type="scientific">Cudoniella acicularis</name>
    <dbReference type="NCBI Taxonomy" id="354080"/>
    <lineage>
        <taxon>Eukaryota</taxon>
        <taxon>Fungi</taxon>
        <taxon>Dikarya</taxon>
        <taxon>Ascomycota</taxon>
        <taxon>Pezizomycotina</taxon>
        <taxon>Leotiomycetes</taxon>
        <taxon>Helotiales</taxon>
        <taxon>Tricladiaceae</taxon>
        <taxon>Cudoniella</taxon>
    </lineage>
</organism>
<feature type="compositionally biased region" description="Low complexity" evidence="4">
    <location>
        <begin position="465"/>
        <end position="479"/>
    </location>
</feature>
<dbReference type="EMBL" id="JAAMPI010000875">
    <property type="protein sequence ID" value="KAF4628003.1"/>
    <property type="molecule type" value="Genomic_DNA"/>
</dbReference>
<feature type="compositionally biased region" description="Polar residues" evidence="4">
    <location>
        <begin position="482"/>
        <end position="499"/>
    </location>
</feature>
<dbReference type="SMART" id="SM00248">
    <property type="entry name" value="ANK"/>
    <property type="match status" value="3"/>
</dbReference>
<protein>
    <recommendedName>
        <fullName evidence="7">Ankyrin</fullName>
    </recommendedName>
</protein>
<evidence type="ECO:0000313" key="6">
    <source>
        <dbReference type="Proteomes" id="UP000566819"/>
    </source>
</evidence>
<sequence length="1031" mass="116199">MDPKTSRTCLPSTILRLTPTDSALSKIRLGIRGKNLGLNTRGVASLERGMMKRPAKLAHGVSSAAQLAKYVYEALRPLVEPVSLESQVFAPLSKFAPASSGVMWPCAADVEDKWRLLLVFCTQPYLHRLRCAAVQGFYAPGACLLRSAVLIPSVGDGLCCEGSGTFMSLNNLSSPQGPRYHEIAHELHHAKAHFKVALEMALSGDPRRCRRIMHALQIETHLILSWASAFPRFVSRCYILTFPKLQSFSLYSVVTILYKEIASLFYYSFARGSSVPSLVITRILRQQNTGAIGCLFRLGWHQFDVVVVDLKMDGLLRGRGSLQGCAASQPLRLRDYKTQLSNLFPSDYGNEVLRYRPSNWLQARSRFDQFKACRGNRIEKSRKLQLRYRQRKQASNLRINPFTDKKVPDSPTCPWRSYICDFSKPLEGYEPYVSPQALILAKGNNDQQTSWSPSYGTPETLQHFSGSDSESTGTSEHGSLPSPLSANTEFSQDNNSRTPSRLTYDCRLLQMQPYISKPLPAIPSSAPESRDTVQSDVTKLYKPESVIRSWEVRIGGTAGRQVVEHINSVIRYSSSNSWRSSIISIASSCKSRGSSLRNRESGSEDGRNSTVSTDLPLSAKEQKSWDDLVDESNLTPSARSRPTYQEISLESRPCCQLVCQSIEHGCNKCGFSIVHSEARRWVELINDGTGSVIFPLYVPVTDRFGNTPLHFAAASNCVSTAALKEMIMSGAKPNCRNSSGETFMHVLNVPQLQLDDINYFIDLLRFLETHDFIFESRDYHGRTIAHKFFQGAKLWEINLRNLEEIFVRLRVDFKAVDNLGYDFGLKELVSSWESAGPDMDSINLPVIVKRHCDPRYKSVNFQTMLQSLGKRTKSWIGMVKIKALSNWVDIKGDTPLTALLKHWSDEKDEGRAVVRIIRELVQQGCEIHARDRRGYTALAIASQRGLRPAVTTLIELGARVNTRSYNGTSVYSQTWEGLHCAKKGDVQDQPETYEVARDRDVLTLYEQFVAPENKFKKQFRMRQPWRWRFPG</sequence>
<feature type="compositionally biased region" description="Polar residues" evidence="4">
    <location>
        <begin position="444"/>
        <end position="464"/>
    </location>
</feature>
<feature type="region of interest" description="Disordered" evidence="4">
    <location>
        <begin position="518"/>
        <end position="537"/>
    </location>
</feature>
<comment type="caution">
    <text evidence="5">The sequence shown here is derived from an EMBL/GenBank/DDBJ whole genome shotgun (WGS) entry which is preliminary data.</text>
</comment>
<dbReference type="InterPro" id="IPR002110">
    <property type="entry name" value="Ankyrin_rpt"/>
</dbReference>
<evidence type="ECO:0000256" key="3">
    <source>
        <dbReference type="PROSITE-ProRule" id="PRU00023"/>
    </source>
</evidence>
<dbReference type="InterPro" id="IPR051637">
    <property type="entry name" value="Ank_repeat_dom-contain_49"/>
</dbReference>
<evidence type="ECO:0000256" key="2">
    <source>
        <dbReference type="ARBA" id="ARBA00023043"/>
    </source>
</evidence>
<dbReference type="Pfam" id="PF00023">
    <property type="entry name" value="Ank"/>
    <property type="match status" value="1"/>
</dbReference>
<reference evidence="5 6" key="1">
    <citation type="submission" date="2020-03" db="EMBL/GenBank/DDBJ databases">
        <title>Draft Genome Sequence of Cudoniella acicularis.</title>
        <authorList>
            <person name="Buettner E."/>
            <person name="Kellner H."/>
        </authorList>
    </citation>
    <scope>NUCLEOTIDE SEQUENCE [LARGE SCALE GENOMIC DNA]</scope>
    <source>
        <strain evidence="5 6">DSM 108380</strain>
    </source>
</reference>
<feature type="compositionally biased region" description="Basic and acidic residues" evidence="4">
    <location>
        <begin position="597"/>
        <end position="607"/>
    </location>
</feature>
<feature type="repeat" description="ANK" evidence="3">
    <location>
        <begin position="933"/>
        <end position="965"/>
    </location>
</feature>
<feature type="repeat" description="ANK" evidence="3">
    <location>
        <begin position="704"/>
        <end position="738"/>
    </location>
</feature>
<dbReference type="PANTHER" id="PTHR24180:SF45">
    <property type="entry name" value="POLY [ADP-RIBOSE] POLYMERASE TANKYRASE"/>
    <property type="match status" value="1"/>
</dbReference>
<dbReference type="InterPro" id="IPR036770">
    <property type="entry name" value="Ankyrin_rpt-contain_sf"/>
</dbReference>